<proteinExistence type="predicted"/>
<accession>A0A2A9E5N9</accession>
<dbReference type="RefSeq" id="WP_245862234.1">
    <property type="nucleotide sequence ID" value="NZ_PDJG01000001.1"/>
</dbReference>
<protein>
    <submittedName>
        <fullName evidence="4">Methyltransferase family protein</fullName>
    </submittedName>
</protein>
<dbReference type="GO" id="GO:0008757">
    <property type="term" value="F:S-adenosylmethionine-dependent methyltransferase activity"/>
    <property type="evidence" value="ECO:0007669"/>
    <property type="project" value="InterPro"/>
</dbReference>
<dbReference type="InterPro" id="IPR007848">
    <property type="entry name" value="Small_mtfrase_dom"/>
</dbReference>
<evidence type="ECO:0000256" key="1">
    <source>
        <dbReference type="ARBA" id="ARBA00022603"/>
    </source>
</evidence>
<dbReference type="PANTHER" id="PTHR47816">
    <property type="entry name" value="RIBOSOMAL RNA SMALL SUBUNIT METHYLTRANSFERASE C"/>
    <property type="match status" value="1"/>
</dbReference>
<evidence type="ECO:0000259" key="3">
    <source>
        <dbReference type="Pfam" id="PF05175"/>
    </source>
</evidence>
<sequence length="203" mass="22420">MSDDEQDHYFTAAPASADERRRIRVRLDGEDREVETAGGIFSPGRIDLGTEVLLRSVAAPPDGALLDLGCGWGPIALTQALQNPRATVWAVDVNERSLDLVRRNAEILGITTLCAVRPEDVPEDVQLAEIWSNPPIRVGKAVLHSMLETWLPRLAPGASAYLVVQRHLGADSLQRWIAERFPEDEVRRTASAKGFRVIQVTRP</sequence>
<gene>
    <name evidence="4" type="ORF">ATL42_1367</name>
</gene>
<dbReference type="CDD" id="cd02440">
    <property type="entry name" value="AdoMet_MTases"/>
    <property type="match status" value="1"/>
</dbReference>
<dbReference type="Pfam" id="PF05175">
    <property type="entry name" value="MTS"/>
    <property type="match status" value="1"/>
</dbReference>
<feature type="domain" description="Methyltransferase small" evidence="3">
    <location>
        <begin position="33"/>
        <end position="198"/>
    </location>
</feature>
<dbReference type="InterPro" id="IPR046977">
    <property type="entry name" value="RsmC/RlmG"/>
</dbReference>
<dbReference type="EMBL" id="PDJG01000001">
    <property type="protein sequence ID" value="PFG33490.1"/>
    <property type="molecule type" value="Genomic_DNA"/>
</dbReference>
<dbReference type="GO" id="GO:0032259">
    <property type="term" value="P:methylation"/>
    <property type="evidence" value="ECO:0007669"/>
    <property type="project" value="UniProtKB-KW"/>
</dbReference>
<dbReference type="InterPro" id="IPR029063">
    <property type="entry name" value="SAM-dependent_MTases_sf"/>
</dbReference>
<dbReference type="AlphaFoldDB" id="A0A2A9E5N9"/>
<reference evidence="4 5" key="1">
    <citation type="submission" date="2017-10" db="EMBL/GenBank/DDBJ databases">
        <title>Sequencing the genomes of 1000 actinobacteria strains.</title>
        <authorList>
            <person name="Klenk H.-P."/>
        </authorList>
    </citation>
    <scope>NUCLEOTIDE SEQUENCE [LARGE SCALE GENOMIC DNA]</scope>
    <source>
        <strain evidence="4 5">DSM 18966</strain>
    </source>
</reference>
<evidence type="ECO:0000256" key="2">
    <source>
        <dbReference type="ARBA" id="ARBA00022679"/>
    </source>
</evidence>
<keyword evidence="2 4" id="KW-0808">Transferase</keyword>
<dbReference type="Gene3D" id="3.40.50.150">
    <property type="entry name" value="Vaccinia Virus protein VP39"/>
    <property type="match status" value="1"/>
</dbReference>
<dbReference type="Proteomes" id="UP000225548">
    <property type="component" value="Unassembled WGS sequence"/>
</dbReference>
<name>A0A2A9E5N9_9MICO</name>
<keyword evidence="5" id="KW-1185">Reference proteome</keyword>
<comment type="caution">
    <text evidence="4">The sequence shown here is derived from an EMBL/GenBank/DDBJ whole genome shotgun (WGS) entry which is preliminary data.</text>
</comment>
<dbReference type="PANTHER" id="PTHR47816:SF4">
    <property type="entry name" value="RIBOSOMAL RNA SMALL SUBUNIT METHYLTRANSFERASE C"/>
    <property type="match status" value="1"/>
</dbReference>
<organism evidence="4 5">
    <name type="scientific">Sanguibacter antarcticus</name>
    <dbReference type="NCBI Taxonomy" id="372484"/>
    <lineage>
        <taxon>Bacteria</taxon>
        <taxon>Bacillati</taxon>
        <taxon>Actinomycetota</taxon>
        <taxon>Actinomycetes</taxon>
        <taxon>Micrococcales</taxon>
        <taxon>Sanguibacteraceae</taxon>
        <taxon>Sanguibacter</taxon>
    </lineage>
</organism>
<evidence type="ECO:0000313" key="4">
    <source>
        <dbReference type="EMBL" id="PFG33490.1"/>
    </source>
</evidence>
<evidence type="ECO:0000313" key="5">
    <source>
        <dbReference type="Proteomes" id="UP000225548"/>
    </source>
</evidence>
<keyword evidence="1 4" id="KW-0489">Methyltransferase</keyword>
<dbReference type="SUPFAM" id="SSF53335">
    <property type="entry name" value="S-adenosyl-L-methionine-dependent methyltransferases"/>
    <property type="match status" value="1"/>
</dbReference>